<keyword evidence="1" id="KW-0812">Transmembrane</keyword>
<gene>
    <name evidence="2" type="ORF">L873DRAFT_282888</name>
</gene>
<keyword evidence="1" id="KW-0472">Membrane</keyword>
<keyword evidence="3" id="KW-1185">Reference proteome</keyword>
<accession>A0A3N4KB30</accession>
<proteinExistence type="predicted"/>
<keyword evidence="1" id="KW-1133">Transmembrane helix</keyword>
<evidence type="ECO:0000313" key="2">
    <source>
        <dbReference type="EMBL" id="RPB03145.1"/>
    </source>
</evidence>
<evidence type="ECO:0000313" key="3">
    <source>
        <dbReference type="Proteomes" id="UP000276215"/>
    </source>
</evidence>
<feature type="transmembrane region" description="Helical" evidence="1">
    <location>
        <begin position="78"/>
        <end position="106"/>
    </location>
</feature>
<dbReference type="Proteomes" id="UP000276215">
    <property type="component" value="Unassembled WGS sequence"/>
</dbReference>
<evidence type="ECO:0000256" key="1">
    <source>
        <dbReference type="SAM" id="Phobius"/>
    </source>
</evidence>
<dbReference type="EMBL" id="ML120364">
    <property type="protein sequence ID" value="RPB03145.1"/>
    <property type="molecule type" value="Genomic_DNA"/>
</dbReference>
<name>A0A3N4KB30_9PEZI</name>
<dbReference type="AlphaFoldDB" id="A0A3N4KB30"/>
<feature type="transmembrane region" description="Helical" evidence="1">
    <location>
        <begin position="48"/>
        <end position="66"/>
    </location>
</feature>
<organism evidence="2 3">
    <name type="scientific">Choiromyces venosus 120613-1</name>
    <dbReference type="NCBI Taxonomy" id="1336337"/>
    <lineage>
        <taxon>Eukaryota</taxon>
        <taxon>Fungi</taxon>
        <taxon>Dikarya</taxon>
        <taxon>Ascomycota</taxon>
        <taxon>Pezizomycotina</taxon>
        <taxon>Pezizomycetes</taxon>
        <taxon>Pezizales</taxon>
        <taxon>Tuberaceae</taxon>
        <taxon>Choiromyces</taxon>
    </lineage>
</organism>
<sequence>MWTGFLFNHTVRPSRRSVCAGGGCYYCYHPSCYFFFLFSSFWEKKKSLGLFGLFFFLSLLRPIMVVQQFSSCYLPLCFYFYVLILYLDCCCFSAGIQLQSVLLCFYSQTCRSGISMQGVKRREDEGLPLSHSLYITIFRCRMTATLEAIHPLHILLHRHDGGMVIITQAGGGGFENSVLRVAKFRVDLFNLCTQYAKKKRKKTCINVFISNTRPGGTECHYVCV</sequence>
<reference evidence="2 3" key="1">
    <citation type="journal article" date="2018" name="Nat. Ecol. Evol.">
        <title>Pezizomycetes genomes reveal the molecular basis of ectomycorrhizal truffle lifestyle.</title>
        <authorList>
            <person name="Murat C."/>
            <person name="Payen T."/>
            <person name="Noel B."/>
            <person name="Kuo A."/>
            <person name="Morin E."/>
            <person name="Chen J."/>
            <person name="Kohler A."/>
            <person name="Krizsan K."/>
            <person name="Balestrini R."/>
            <person name="Da Silva C."/>
            <person name="Montanini B."/>
            <person name="Hainaut M."/>
            <person name="Levati E."/>
            <person name="Barry K.W."/>
            <person name="Belfiori B."/>
            <person name="Cichocki N."/>
            <person name="Clum A."/>
            <person name="Dockter R.B."/>
            <person name="Fauchery L."/>
            <person name="Guy J."/>
            <person name="Iotti M."/>
            <person name="Le Tacon F."/>
            <person name="Lindquist E.A."/>
            <person name="Lipzen A."/>
            <person name="Malagnac F."/>
            <person name="Mello A."/>
            <person name="Molinier V."/>
            <person name="Miyauchi S."/>
            <person name="Poulain J."/>
            <person name="Riccioni C."/>
            <person name="Rubini A."/>
            <person name="Sitrit Y."/>
            <person name="Splivallo R."/>
            <person name="Traeger S."/>
            <person name="Wang M."/>
            <person name="Zifcakova L."/>
            <person name="Wipf D."/>
            <person name="Zambonelli A."/>
            <person name="Paolocci F."/>
            <person name="Nowrousian M."/>
            <person name="Ottonello S."/>
            <person name="Baldrian P."/>
            <person name="Spatafora J.W."/>
            <person name="Henrissat B."/>
            <person name="Nagy L.G."/>
            <person name="Aury J.M."/>
            <person name="Wincker P."/>
            <person name="Grigoriev I.V."/>
            <person name="Bonfante P."/>
            <person name="Martin F.M."/>
        </authorList>
    </citation>
    <scope>NUCLEOTIDE SEQUENCE [LARGE SCALE GENOMIC DNA]</scope>
    <source>
        <strain evidence="2 3">120613-1</strain>
    </source>
</reference>
<protein>
    <submittedName>
        <fullName evidence="2">Uncharacterized protein</fullName>
    </submittedName>
</protein>